<dbReference type="PANTHER" id="PTHR31672:SF13">
    <property type="entry name" value="F-BOX PROTEIN CPR30-LIKE"/>
    <property type="match status" value="1"/>
</dbReference>
<reference evidence="3 5" key="1">
    <citation type="journal article" date="2017" name="Nature">
        <title>The sunflower genome provides insights into oil metabolism, flowering and Asterid evolution.</title>
        <authorList>
            <person name="Badouin H."/>
            <person name="Gouzy J."/>
            <person name="Grassa C.J."/>
            <person name="Murat F."/>
            <person name="Staton S.E."/>
            <person name="Cottret L."/>
            <person name="Lelandais-Briere C."/>
            <person name="Owens G.L."/>
            <person name="Carrere S."/>
            <person name="Mayjonade B."/>
            <person name="Legrand L."/>
            <person name="Gill N."/>
            <person name="Kane N.C."/>
            <person name="Bowers J.E."/>
            <person name="Hubner S."/>
            <person name="Bellec A."/>
            <person name="Berard A."/>
            <person name="Berges H."/>
            <person name="Blanchet N."/>
            <person name="Boniface M.C."/>
            <person name="Brunel D."/>
            <person name="Catrice O."/>
            <person name="Chaidir N."/>
            <person name="Claudel C."/>
            <person name="Donnadieu C."/>
            <person name="Faraut T."/>
            <person name="Fievet G."/>
            <person name="Helmstetter N."/>
            <person name="King M."/>
            <person name="Knapp S.J."/>
            <person name="Lai Z."/>
            <person name="Le Paslier M.C."/>
            <person name="Lippi Y."/>
            <person name="Lorenzon L."/>
            <person name="Mandel J.R."/>
            <person name="Marage G."/>
            <person name="Marchand G."/>
            <person name="Marquand E."/>
            <person name="Bret-Mestries E."/>
            <person name="Morien E."/>
            <person name="Nambeesan S."/>
            <person name="Nguyen T."/>
            <person name="Pegot-Espagnet P."/>
            <person name="Pouilly N."/>
            <person name="Raftis F."/>
            <person name="Sallet E."/>
            <person name="Schiex T."/>
            <person name="Thomas J."/>
            <person name="Vandecasteele C."/>
            <person name="Vares D."/>
            <person name="Vear F."/>
            <person name="Vautrin S."/>
            <person name="Crespi M."/>
            <person name="Mangin B."/>
            <person name="Burke J.M."/>
            <person name="Salse J."/>
            <person name="Munos S."/>
            <person name="Vincourt P."/>
            <person name="Rieseberg L.H."/>
            <person name="Langlade N.B."/>
        </authorList>
    </citation>
    <scope>NUCLEOTIDE SEQUENCE [LARGE SCALE GENOMIC DNA]</scope>
    <source>
        <strain evidence="5">cv. SF193</strain>
        <tissue evidence="3">Leaves</tissue>
    </source>
</reference>
<proteinExistence type="predicted"/>
<feature type="transmembrane region" description="Helical" evidence="1">
    <location>
        <begin position="26"/>
        <end position="42"/>
    </location>
</feature>
<keyword evidence="5" id="KW-1185">Reference proteome</keyword>
<accession>A0A251UHF0</accession>
<gene>
    <name evidence="4" type="ORF">HannXRQ_Chr06g0175091</name>
    <name evidence="3" type="ORF">HanXRQr2_Chr06g0254361</name>
</gene>
<reference evidence="4" key="2">
    <citation type="submission" date="2017-02" db="EMBL/GenBank/DDBJ databases">
        <title>Sunflower complete genome.</title>
        <authorList>
            <person name="Langlade N."/>
            <person name="Munos S."/>
        </authorList>
    </citation>
    <scope>NUCLEOTIDE SEQUENCE [LARGE SCALE GENOMIC DNA]</scope>
    <source>
        <tissue evidence="4">Leaves</tissue>
    </source>
</reference>
<reference evidence="3" key="3">
    <citation type="submission" date="2020-06" db="EMBL/GenBank/DDBJ databases">
        <title>Helianthus annuus Genome sequencing and assembly Release 2.</title>
        <authorList>
            <person name="Gouzy J."/>
            <person name="Langlade N."/>
            <person name="Munos S."/>
        </authorList>
    </citation>
    <scope>NUCLEOTIDE SEQUENCE</scope>
    <source>
        <tissue evidence="3">Leaves</tissue>
    </source>
</reference>
<dbReference type="EMBL" id="CM007895">
    <property type="protein sequence ID" value="OTG22765.1"/>
    <property type="molecule type" value="Genomic_DNA"/>
</dbReference>
<dbReference type="InterPro" id="IPR006527">
    <property type="entry name" value="F-box-assoc_dom_typ1"/>
</dbReference>
<dbReference type="InterPro" id="IPR017451">
    <property type="entry name" value="F-box-assoc_interact_dom"/>
</dbReference>
<feature type="transmembrane region" description="Helical" evidence="1">
    <location>
        <begin position="283"/>
        <end position="304"/>
    </location>
</feature>
<dbReference type="PANTHER" id="PTHR31672">
    <property type="entry name" value="BNACNNG10540D PROTEIN"/>
    <property type="match status" value="1"/>
</dbReference>
<feature type="transmembrane region" description="Helical" evidence="1">
    <location>
        <begin position="310"/>
        <end position="332"/>
    </location>
</feature>
<dbReference type="GO" id="GO:0004842">
    <property type="term" value="F:ubiquitin-protein transferase activity"/>
    <property type="evidence" value="ECO:0000318"/>
    <property type="project" value="GO_Central"/>
</dbReference>
<sequence>MDSIVDGQVDIGARKTICFPGKTRPLLLHIISTVGGLLLVCNERPSYQMMLWNPTTMSFKILFNEDSDRIYDWQSDAAGMYFDTSSDLKILHIKRRRNYDLARVYSRRLGTWRNVDFFIGKKYAAGCYIWSVGSFVNNTLYFTVKQVRVRGDIHIIGFDVITESFKRFPFPPVNDLYVYDGHFLTVNNKLHMFVVEIWPNVNASLFKYQDNLWSKVSSFPNVETFSFVEWCGASDVANGKLILLPKFGNIAEVYMSVQDFEYLQHVDSFCWLKGALFGRKGALFLETVDSAIGVSILFSFIFLLLLGTFLGLHCSINCGWLFLFVLNMYYLYLFDDLCKSRNICKPVYIF</sequence>
<keyword evidence="1" id="KW-0812">Transmembrane</keyword>
<dbReference type="Pfam" id="PF07734">
    <property type="entry name" value="FBA_1"/>
    <property type="match status" value="1"/>
</dbReference>
<keyword evidence="1" id="KW-0472">Membrane</keyword>
<name>A0A251UHF0_HELAN</name>
<evidence type="ECO:0000313" key="5">
    <source>
        <dbReference type="Proteomes" id="UP000215914"/>
    </source>
</evidence>
<protein>
    <submittedName>
        <fullName evidence="3 4">F-box associated interaction domain-containing protein</fullName>
    </submittedName>
</protein>
<keyword evidence="1" id="KW-1133">Transmembrane helix</keyword>
<feature type="domain" description="F-box associated beta-propeller type 1" evidence="2">
    <location>
        <begin position="33"/>
        <end position="198"/>
    </location>
</feature>
<dbReference type="AlphaFoldDB" id="A0A251UHF0"/>
<dbReference type="GO" id="GO:0031146">
    <property type="term" value="P:SCF-dependent proteasomal ubiquitin-dependent protein catabolic process"/>
    <property type="evidence" value="ECO:0000318"/>
    <property type="project" value="GO_Central"/>
</dbReference>
<dbReference type="NCBIfam" id="TIGR01640">
    <property type="entry name" value="F_box_assoc_1"/>
    <property type="match status" value="1"/>
</dbReference>
<evidence type="ECO:0000313" key="4">
    <source>
        <dbReference type="EMBL" id="OTG22765.1"/>
    </source>
</evidence>
<dbReference type="Proteomes" id="UP000215914">
    <property type="component" value="Chromosome 6"/>
</dbReference>
<dbReference type="InterPro" id="IPR050796">
    <property type="entry name" value="SCF_F-box_component"/>
</dbReference>
<dbReference type="Gramene" id="mRNA:HanXRQr2_Chr06g0254361">
    <property type="protein sequence ID" value="mRNA:HanXRQr2_Chr06g0254361"/>
    <property type="gene ID" value="HanXRQr2_Chr06g0254361"/>
</dbReference>
<organism evidence="4 5">
    <name type="scientific">Helianthus annuus</name>
    <name type="common">Common sunflower</name>
    <dbReference type="NCBI Taxonomy" id="4232"/>
    <lineage>
        <taxon>Eukaryota</taxon>
        <taxon>Viridiplantae</taxon>
        <taxon>Streptophyta</taxon>
        <taxon>Embryophyta</taxon>
        <taxon>Tracheophyta</taxon>
        <taxon>Spermatophyta</taxon>
        <taxon>Magnoliopsida</taxon>
        <taxon>eudicotyledons</taxon>
        <taxon>Gunneridae</taxon>
        <taxon>Pentapetalae</taxon>
        <taxon>asterids</taxon>
        <taxon>campanulids</taxon>
        <taxon>Asterales</taxon>
        <taxon>Asteraceae</taxon>
        <taxon>Asteroideae</taxon>
        <taxon>Heliantheae alliance</taxon>
        <taxon>Heliantheae</taxon>
        <taxon>Helianthus</taxon>
    </lineage>
</organism>
<dbReference type="EMBL" id="MNCJ02000321">
    <property type="protein sequence ID" value="KAF5801978.1"/>
    <property type="molecule type" value="Genomic_DNA"/>
</dbReference>
<dbReference type="InParanoid" id="A0A251UHF0"/>
<evidence type="ECO:0000259" key="2">
    <source>
        <dbReference type="Pfam" id="PF07734"/>
    </source>
</evidence>
<evidence type="ECO:0000256" key="1">
    <source>
        <dbReference type="SAM" id="Phobius"/>
    </source>
</evidence>
<evidence type="ECO:0000313" key="3">
    <source>
        <dbReference type="EMBL" id="KAF5801978.1"/>
    </source>
</evidence>